<keyword evidence="8" id="KW-1185">Reference proteome</keyword>
<gene>
    <name evidence="7" type="ORF">CINF_0611</name>
</gene>
<dbReference type="InterPro" id="IPR048018">
    <property type="entry name" value="T4SS_ComB10-like"/>
</dbReference>
<dbReference type="Proteomes" id="UP000509414">
    <property type="component" value="Chromosome"/>
</dbReference>
<feature type="compositionally biased region" description="Low complexity" evidence="6">
    <location>
        <begin position="58"/>
        <end position="78"/>
    </location>
</feature>
<evidence type="ECO:0000313" key="7">
    <source>
        <dbReference type="EMBL" id="QLI05133.1"/>
    </source>
</evidence>
<dbReference type="Gene3D" id="2.40.128.260">
    <property type="entry name" value="Type IV secretion system, VirB10/TraB/TrbI"/>
    <property type="match status" value="1"/>
</dbReference>
<dbReference type="GO" id="GO:0016020">
    <property type="term" value="C:membrane"/>
    <property type="evidence" value="ECO:0007669"/>
    <property type="project" value="UniProtKB-SubCell"/>
</dbReference>
<dbReference type="Pfam" id="PF03743">
    <property type="entry name" value="TrbI"/>
    <property type="match status" value="1"/>
</dbReference>
<protein>
    <submittedName>
        <fullName evidence="7">P-type type IV conjugative transfer system translocation pore protein TrbI/VirB10</fullName>
    </submittedName>
</protein>
<proteinExistence type="inferred from homology"/>
<dbReference type="InterPro" id="IPR005498">
    <property type="entry name" value="T4SS_VirB10/TraB/TrbI"/>
</dbReference>
<evidence type="ECO:0000256" key="5">
    <source>
        <dbReference type="ARBA" id="ARBA00023136"/>
    </source>
</evidence>
<evidence type="ECO:0000256" key="2">
    <source>
        <dbReference type="ARBA" id="ARBA00010265"/>
    </source>
</evidence>
<evidence type="ECO:0000256" key="4">
    <source>
        <dbReference type="ARBA" id="ARBA00022989"/>
    </source>
</evidence>
<feature type="region of interest" description="Disordered" evidence="6">
    <location>
        <begin position="51"/>
        <end position="84"/>
    </location>
</feature>
<evidence type="ECO:0000313" key="8">
    <source>
        <dbReference type="Proteomes" id="UP000509414"/>
    </source>
</evidence>
<dbReference type="CDD" id="cd16429">
    <property type="entry name" value="VirB10"/>
    <property type="match status" value="1"/>
</dbReference>
<keyword evidence="4" id="KW-1133">Transmembrane helix</keyword>
<sequence>MKRLTSALFLPLFLLANTNQIPKNLDYLFNDAKFPVDDYLLKAGLAQPKSTTIDISDENNTNQQTQANNEKAQEPQEQAEPEQTKIEKIQEKLEDNENKAQANQQPTKQNKANKINKLPLNYQSLIRENILASRAAEIKNLSDDNKFGVNGFTNQQSIDISTNEHKLFRTIRAGRLIPALLTTAISSDLSGIITAIIEQDIYATMGEAVLIPRGSKAIGFYQNNAKIGQNRLEIFWREIITPQGVNIMLTNAISADNMGMSGAVGVVNNKYFDRYALPTAISTVSNALLLGIAQKINKNSSATTQYQEQIYSGAQNDINAIVQDIIAQHNQIKPTIEIRSGSRIFLVPTNHMWFAKPKNNEVLLRYFKN</sequence>
<name>A0A7H9CG68_9BACT</name>
<dbReference type="AlphaFoldDB" id="A0A7H9CG68"/>
<evidence type="ECO:0000256" key="6">
    <source>
        <dbReference type="SAM" id="MobiDB-lite"/>
    </source>
</evidence>
<dbReference type="RefSeq" id="WP_179975707.1">
    <property type="nucleotide sequence ID" value="NZ_CP049075.1"/>
</dbReference>
<dbReference type="InterPro" id="IPR042217">
    <property type="entry name" value="T4SS_VirB10/TrbI"/>
</dbReference>
<dbReference type="NCBIfam" id="NF038092">
    <property type="entry name" value="T4SS_ComB10"/>
    <property type="match status" value="1"/>
</dbReference>
<keyword evidence="5" id="KW-0472">Membrane</keyword>
<evidence type="ECO:0000256" key="3">
    <source>
        <dbReference type="ARBA" id="ARBA00022692"/>
    </source>
</evidence>
<comment type="similarity">
    <text evidence="2">Belongs to the TrbI/VirB10 family.</text>
</comment>
<reference evidence="7 8" key="1">
    <citation type="submission" date="2020-02" db="EMBL/GenBank/DDBJ databases">
        <title>Complete genome sequence of the novel Campylobacter species Candidatus Campylobacter infans.</title>
        <authorList>
            <person name="Duim B."/>
            <person name="Zomer A."/>
            <person name="van der Graaf L."/>
            <person name="Wagenaar J."/>
        </authorList>
    </citation>
    <scope>NUCLEOTIDE SEQUENCE [LARGE SCALE GENOMIC DNA]</scope>
    <source>
        <strain evidence="7 8">19S00001</strain>
    </source>
</reference>
<organism evidence="7 8">
    <name type="scientific">Candidatus Campylobacter infans</name>
    <dbReference type="NCBI Taxonomy" id="2561898"/>
    <lineage>
        <taxon>Bacteria</taxon>
        <taxon>Pseudomonadati</taxon>
        <taxon>Campylobacterota</taxon>
        <taxon>Epsilonproteobacteria</taxon>
        <taxon>Campylobacterales</taxon>
        <taxon>Campylobacteraceae</taxon>
        <taxon>Campylobacter</taxon>
    </lineage>
</organism>
<accession>A0A7H9CG68</accession>
<dbReference type="EMBL" id="CP049075">
    <property type="protein sequence ID" value="QLI05133.1"/>
    <property type="molecule type" value="Genomic_DNA"/>
</dbReference>
<keyword evidence="3" id="KW-0812">Transmembrane</keyword>
<evidence type="ECO:0000256" key="1">
    <source>
        <dbReference type="ARBA" id="ARBA00004167"/>
    </source>
</evidence>
<dbReference type="KEGG" id="cinf:CINF_0611"/>
<comment type="subcellular location">
    <subcellularLocation>
        <location evidence="1">Membrane</location>
        <topology evidence="1">Single-pass membrane protein</topology>
    </subcellularLocation>
</comment>